<keyword evidence="8 9" id="KW-0472">Membrane</keyword>
<accession>A0A9P6FW60</accession>
<sequence length="383" mass="40643">MASSVNDFIAGYISGVAGLIIGSPLDVLKVRLQSDGHAKASRGTAAANKNNLSTMIRDEGVKSLFKGITSPIIGLAGLNSILFASYSATMRFLETMTPPLNALHHDPYSTTTAAAAVVAAQPLSHVFTAGFVAGVACFLVSTPTELVKCRAQVIAASLDPNSSAAAQRAILGESGSWKVTKDVVRRFGFKGLYQGGWVTILRDAPGYGVYFLSYEGLKRFLEVPPGDTSGINTWKLLFAGGLAGTLSWANVIKTRLQTQPHLMSTKALLTKTLPTTTTAAAAAAAAREPTPTTALLSSKSRLESHARGGLVHQTTRQGHSQVSSNVPYRGIVDCAIRSYKSEGFGVFFKGVTPALLRAFPVNAVTFFVYELVMEELQKLEGRS</sequence>
<evidence type="ECO:0000256" key="6">
    <source>
        <dbReference type="ARBA" id="ARBA00022989"/>
    </source>
</evidence>
<evidence type="ECO:0000256" key="7">
    <source>
        <dbReference type="ARBA" id="ARBA00023128"/>
    </source>
</evidence>
<evidence type="ECO:0000256" key="2">
    <source>
        <dbReference type="ARBA" id="ARBA00006375"/>
    </source>
</evidence>
<comment type="caution">
    <text evidence="12">The sequence shown here is derived from an EMBL/GenBank/DDBJ whole genome shotgun (WGS) entry which is preliminary data.</text>
</comment>
<feature type="repeat" description="Solcar" evidence="9">
    <location>
        <begin position="271"/>
        <end position="375"/>
    </location>
</feature>
<keyword evidence="13" id="KW-1185">Reference proteome</keyword>
<dbReference type="Pfam" id="PF00153">
    <property type="entry name" value="Mito_carr"/>
    <property type="match status" value="3"/>
</dbReference>
<dbReference type="SUPFAM" id="SSF103506">
    <property type="entry name" value="Mitochondrial carrier"/>
    <property type="match status" value="1"/>
</dbReference>
<feature type="repeat" description="Solcar" evidence="9">
    <location>
        <begin position="121"/>
        <end position="220"/>
    </location>
</feature>
<evidence type="ECO:0000256" key="5">
    <source>
        <dbReference type="ARBA" id="ARBA00022737"/>
    </source>
</evidence>
<evidence type="ECO:0000256" key="1">
    <source>
        <dbReference type="ARBA" id="ARBA00004225"/>
    </source>
</evidence>
<dbReference type="InterPro" id="IPR018108">
    <property type="entry name" value="MCP_transmembrane"/>
</dbReference>
<feature type="repeat" description="Solcar" evidence="9">
    <location>
        <begin position="2"/>
        <end position="92"/>
    </location>
</feature>
<evidence type="ECO:0008006" key="14">
    <source>
        <dbReference type="Google" id="ProtNLM"/>
    </source>
</evidence>
<evidence type="ECO:0000256" key="9">
    <source>
        <dbReference type="PROSITE-ProRule" id="PRU00282"/>
    </source>
</evidence>
<name>A0A9P6FW60_9FUNG</name>
<proteinExistence type="inferred from homology"/>
<dbReference type="GO" id="GO:0031966">
    <property type="term" value="C:mitochondrial membrane"/>
    <property type="evidence" value="ECO:0007669"/>
    <property type="project" value="UniProtKB-SubCell"/>
</dbReference>
<keyword evidence="7" id="KW-0496">Mitochondrion</keyword>
<comment type="subcellular location">
    <subcellularLocation>
        <location evidence="1">Mitochondrion membrane</location>
        <topology evidence="1">Multi-pass membrane protein</topology>
    </subcellularLocation>
</comment>
<dbReference type="PANTHER" id="PTHR45624:SF10">
    <property type="entry name" value="SLC (SOLUTE CARRIER) HOMOLOG"/>
    <property type="match status" value="1"/>
</dbReference>
<dbReference type="AlphaFoldDB" id="A0A9P6FW60"/>
<dbReference type="Gene3D" id="1.50.40.10">
    <property type="entry name" value="Mitochondrial carrier domain"/>
    <property type="match status" value="2"/>
</dbReference>
<evidence type="ECO:0000256" key="3">
    <source>
        <dbReference type="ARBA" id="ARBA00022448"/>
    </source>
</evidence>
<gene>
    <name evidence="12" type="ORF">BGW38_000130</name>
</gene>
<dbReference type="PROSITE" id="PS50920">
    <property type="entry name" value="SOLCAR"/>
    <property type="match status" value="3"/>
</dbReference>
<dbReference type="PANTHER" id="PTHR45624">
    <property type="entry name" value="MITOCHONDRIAL BASIC AMINO ACIDS TRANSPORTER-RELATED"/>
    <property type="match status" value="1"/>
</dbReference>
<keyword evidence="3 10" id="KW-0813">Transport</keyword>
<evidence type="ECO:0000256" key="8">
    <source>
        <dbReference type="ARBA" id="ARBA00023136"/>
    </source>
</evidence>
<evidence type="ECO:0000256" key="10">
    <source>
        <dbReference type="RuleBase" id="RU000488"/>
    </source>
</evidence>
<keyword evidence="5" id="KW-0677">Repeat</keyword>
<keyword evidence="4 9" id="KW-0812">Transmembrane</keyword>
<organism evidence="12 13">
    <name type="scientific">Lunasporangiospora selenospora</name>
    <dbReference type="NCBI Taxonomy" id="979761"/>
    <lineage>
        <taxon>Eukaryota</taxon>
        <taxon>Fungi</taxon>
        <taxon>Fungi incertae sedis</taxon>
        <taxon>Mucoromycota</taxon>
        <taxon>Mortierellomycotina</taxon>
        <taxon>Mortierellomycetes</taxon>
        <taxon>Mortierellales</taxon>
        <taxon>Mortierellaceae</taxon>
        <taxon>Lunasporangiospora</taxon>
    </lineage>
</organism>
<dbReference type="EMBL" id="JAABOA010001028">
    <property type="protein sequence ID" value="KAF9582499.1"/>
    <property type="molecule type" value="Genomic_DNA"/>
</dbReference>
<protein>
    <recommendedName>
        <fullName evidence="14">Mitochondrial carrier</fullName>
    </recommendedName>
</protein>
<evidence type="ECO:0000256" key="11">
    <source>
        <dbReference type="SAM" id="Phobius"/>
    </source>
</evidence>
<dbReference type="Proteomes" id="UP000780801">
    <property type="component" value="Unassembled WGS sequence"/>
</dbReference>
<dbReference type="GO" id="GO:0022857">
    <property type="term" value="F:transmembrane transporter activity"/>
    <property type="evidence" value="ECO:0007669"/>
    <property type="project" value="TreeGrafter"/>
</dbReference>
<evidence type="ECO:0000313" key="13">
    <source>
        <dbReference type="Proteomes" id="UP000780801"/>
    </source>
</evidence>
<evidence type="ECO:0000256" key="4">
    <source>
        <dbReference type="ARBA" id="ARBA00022692"/>
    </source>
</evidence>
<comment type="similarity">
    <text evidence="2 10">Belongs to the mitochondrial carrier (TC 2.A.29) family.</text>
</comment>
<feature type="transmembrane region" description="Helical" evidence="11">
    <location>
        <begin position="72"/>
        <end position="93"/>
    </location>
</feature>
<dbReference type="InterPro" id="IPR023395">
    <property type="entry name" value="MCP_dom_sf"/>
</dbReference>
<dbReference type="InterPro" id="IPR050567">
    <property type="entry name" value="Mitochondrial_Carrier"/>
</dbReference>
<evidence type="ECO:0000313" key="12">
    <source>
        <dbReference type="EMBL" id="KAF9582499.1"/>
    </source>
</evidence>
<dbReference type="OrthoDB" id="193856at2759"/>
<reference evidence="12" key="1">
    <citation type="journal article" date="2020" name="Fungal Divers.">
        <title>Resolving the Mortierellaceae phylogeny through synthesis of multi-gene phylogenetics and phylogenomics.</title>
        <authorList>
            <person name="Vandepol N."/>
            <person name="Liber J."/>
            <person name="Desiro A."/>
            <person name="Na H."/>
            <person name="Kennedy M."/>
            <person name="Barry K."/>
            <person name="Grigoriev I.V."/>
            <person name="Miller A.N."/>
            <person name="O'Donnell K."/>
            <person name="Stajich J.E."/>
            <person name="Bonito G."/>
        </authorList>
    </citation>
    <scope>NUCLEOTIDE SEQUENCE</scope>
    <source>
        <strain evidence="12">KOD1015</strain>
    </source>
</reference>
<keyword evidence="6 11" id="KW-1133">Transmembrane helix</keyword>